<evidence type="ECO:0000313" key="3">
    <source>
        <dbReference type="Proteomes" id="UP000559010"/>
    </source>
</evidence>
<sequence length="165" mass="19463">MDILEFLPFIIAIVIYIIKFALKANKESSEPIETIETQRNSGGRPKSFEELLQEIQGNKASQRQPQYDEFSDDYEEEKEVETENRRRFTAEKESEIKDTYRKSIAAAKKSTKIENKNLDKSHERFENFKIRKQESQGSRYKKMLRNSNSAKDAIILSEILNRKEY</sequence>
<reference evidence="2 3" key="1">
    <citation type="submission" date="2020-04" db="EMBL/GenBank/DDBJ databases">
        <title>Flammeovirgaceae bacterium KN852 isolated from deep sea.</title>
        <authorList>
            <person name="Zhang D.-C."/>
        </authorList>
    </citation>
    <scope>NUCLEOTIDE SEQUENCE [LARGE SCALE GENOMIC DNA]</scope>
    <source>
        <strain evidence="2 3">KN852</strain>
    </source>
</reference>
<proteinExistence type="predicted"/>
<dbReference type="Proteomes" id="UP000559010">
    <property type="component" value="Unassembled WGS sequence"/>
</dbReference>
<evidence type="ECO:0000256" key="1">
    <source>
        <dbReference type="SAM" id="MobiDB-lite"/>
    </source>
</evidence>
<dbReference type="EMBL" id="JABBNU010000013">
    <property type="protein sequence ID" value="NMM50511.1"/>
    <property type="molecule type" value="Genomic_DNA"/>
</dbReference>
<feature type="region of interest" description="Disordered" evidence="1">
    <location>
        <begin position="56"/>
        <end position="89"/>
    </location>
</feature>
<evidence type="ECO:0000313" key="2">
    <source>
        <dbReference type="EMBL" id="NMM50511.1"/>
    </source>
</evidence>
<dbReference type="AlphaFoldDB" id="A0A848J454"/>
<dbReference type="RefSeq" id="WP_169684877.1">
    <property type="nucleotide sequence ID" value="NZ_JABBNU010000013.1"/>
</dbReference>
<gene>
    <name evidence="2" type="ORF">HH304_19025</name>
</gene>
<comment type="caution">
    <text evidence="2">The sequence shown here is derived from an EMBL/GenBank/DDBJ whole genome shotgun (WGS) entry which is preliminary data.</text>
</comment>
<feature type="compositionally biased region" description="Acidic residues" evidence="1">
    <location>
        <begin position="69"/>
        <end position="80"/>
    </location>
</feature>
<name>A0A848J454_9BACT</name>
<organism evidence="2 3">
    <name type="scientific">Marinigracilibium pacificum</name>
    <dbReference type="NCBI Taxonomy" id="2729599"/>
    <lineage>
        <taxon>Bacteria</taxon>
        <taxon>Pseudomonadati</taxon>
        <taxon>Bacteroidota</taxon>
        <taxon>Cytophagia</taxon>
        <taxon>Cytophagales</taxon>
        <taxon>Flammeovirgaceae</taxon>
        <taxon>Marinigracilibium</taxon>
    </lineage>
</organism>
<keyword evidence="3" id="KW-1185">Reference proteome</keyword>
<accession>A0A848J454</accession>
<protein>
    <submittedName>
        <fullName evidence="2">Uncharacterized protein</fullName>
    </submittedName>
</protein>
<feature type="compositionally biased region" description="Polar residues" evidence="1">
    <location>
        <begin position="56"/>
        <end position="65"/>
    </location>
</feature>